<dbReference type="Ensembl" id="ENSSPUT00000018714.1">
    <property type="protein sequence ID" value="ENSSPUP00000017581.1"/>
    <property type="gene ID" value="ENSSPUG00000013582.1"/>
</dbReference>
<sequence length="123" mass="14261">ENLIFFFPLKEKLESHLETLKKERDEILVQKLSGENKSQELLEAVGAERQKVLFEFEGLRHFLEEQQRLLLARLELLETEIGKRRGEDAARCSEEISHLDTLIGEMKGQCQQPASQFLQVRPG</sequence>
<evidence type="ECO:0000313" key="2">
    <source>
        <dbReference type="Proteomes" id="UP000694392"/>
    </source>
</evidence>
<dbReference type="InterPro" id="IPR050143">
    <property type="entry name" value="TRIM/RBCC"/>
</dbReference>
<dbReference type="OMA" id="FCLVQLE"/>
<name>A0A8D0H2G7_SPHPU</name>
<protein>
    <submittedName>
        <fullName evidence="1">Uncharacterized protein</fullName>
    </submittedName>
</protein>
<dbReference type="Proteomes" id="UP000694392">
    <property type="component" value="Unplaced"/>
</dbReference>
<dbReference type="AlphaFoldDB" id="A0A8D0H2G7"/>
<organism evidence="1 2">
    <name type="scientific">Sphenodon punctatus</name>
    <name type="common">Tuatara</name>
    <name type="synonym">Hatteria punctata</name>
    <dbReference type="NCBI Taxonomy" id="8508"/>
    <lineage>
        <taxon>Eukaryota</taxon>
        <taxon>Metazoa</taxon>
        <taxon>Chordata</taxon>
        <taxon>Craniata</taxon>
        <taxon>Vertebrata</taxon>
        <taxon>Euteleostomi</taxon>
        <taxon>Lepidosauria</taxon>
        <taxon>Sphenodontia</taxon>
        <taxon>Sphenodontidae</taxon>
        <taxon>Sphenodon</taxon>
    </lineage>
</organism>
<dbReference type="PANTHER" id="PTHR24103">
    <property type="entry name" value="E3 UBIQUITIN-PROTEIN LIGASE TRIM"/>
    <property type="match status" value="1"/>
</dbReference>
<reference evidence="1" key="2">
    <citation type="submission" date="2025-09" db="UniProtKB">
        <authorList>
            <consortium name="Ensembl"/>
        </authorList>
    </citation>
    <scope>IDENTIFICATION</scope>
</reference>
<proteinExistence type="predicted"/>
<keyword evidence="2" id="KW-1185">Reference proteome</keyword>
<dbReference type="GeneTree" id="ENSGT01030000234669"/>
<reference evidence="1" key="1">
    <citation type="submission" date="2025-08" db="UniProtKB">
        <authorList>
            <consortium name="Ensembl"/>
        </authorList>
    </citation>
    <scope>IDENTIFICATION</scope>
</reference>
<accession>A0A8D0H2G7</accession>
<evidence type="ECO:0000313" key="1">
    <source>
        <dbReference type="Ensembl" id="ENSSPUP00000017581.1"/>
    </source>
</evidence>